<evidence type="ECO:0000313" key="3">
    <source>
        <dbReference type="Proteomes" id="UP001060919"/>
    </source>
</evidence>
<dbReference type="AlphaFoldDB" id="A0A915YJR7"/>
<evidence type="ECO:0000313" key="2">
    <source>
        <dbReference type="EMBL" id="BDS14284.1"/>
    </source>
</evidence>
<keyword evidence="1" id="KW-0472">Membrane</keyword>
<dbReference type="EMBL" id="AP026867">
    <property type="protein sequence ID" value="BDS14284.1"/>
    <property type="molecule type" value="Genomic_DNA"/>
</dbReference>
<organism evidence="2 3">
    <name type="scientific">Aureispira anguillae</name>
    <dbReference type="NCBI Taxonomy" id="2864201"/>
    <lineage>
        <taxon>Bacteria</taxon>
        <taxon>Pseudomonadati</taxon>
        <taxon>Bacteroidota</taxon>
        <taxon>Saprospiria</taxon>
        <taxon>Saprospirales</taxon>
        <taxon>Saprospiraceae</taxon>
        <taxon>Aureispira</taxon>
    </lineage>
</organism>
<protein>
    <submittedName>
        <fullName evidence="2">Uncharacterized protein</fullName>
    </submittedName>
</protein>
<keyword evidence="3" id="KW-1185">Reference proteome</keyword>
<accession>A0A915YJR7</accession>
<name>A0A915YJR7_9BACT</name>
<dbReference type="KEGG" id="aup:AsAng_0050630"/>
<feature type="transmembrane region" description="Helical" evidence="1">
    <location>
        <begin position="6"/>
        <end position="27"/>
    </location>
</feature>
<evidence type="ECO:0000256" key="1">
    <source>
        <dbReference type="SAM" id="Phobius"/>
    </source>
</evidence>
<proteinExistence type="predicted"/>
<sequence>MEIIFLYFFLTLSLFIPFQDLTVLFFIPLKQYYSYKDLFWYICQNLTGL</sequence>
<keyword evidence="1" id="KW-1133">Transmembrane helix</keyword>
<reference evidence="2" key="1">
    <citation type="submission" date="2022-09" db="EMBL/GenBank/DDBJ databases">
        <title>Aureispira anguillicida sp. nov., isolated from Leptocephalus of Japanese eel Anguilla japonica.</title>
        <authorList>
            <person name="Yuasa K."/>
            <person name="Mekata T."/>
            <person name="Ikunari K."/>
        </authorList>
    </citation>
    <scope>NUCLEOTIDE SEQUENCE</scope>
    <source>
        <strain evidence="2">EL160426</strain>
    </source>
</reference>
<dbReference type="Proteomes" id="UP001060919">
    <property type="component" value="Chromosome"/>
</dbReference>
<gene>
    <name evidence="2" type="ORF">AsAng_0050630</name>
</gene>
<keyword evidence="1" id="KW-0812">Transmembrane</keyword>